<comment type="caution">
    <text evidence="3">The sequence shown here is derived from an EMBL/GenBank/DDBJ whole genome shotgun (WGS) entry which is preliminary data.</text>
</comment>
<evidence type="ECO:0000313" key="3">
    <source>
        <dbReference type="EMBL" id="OQV23247.1"/>
    </source>
</evidence>
<dbReference type="Proteomes" id="UP000192578">
    <property type="component" value="Unassembled WGS sequence"/>
</dbReference>
<evidence type="ECO:0000256" key="1">
    <source>
        <dbReference type="SAM" id="MobiDB-lite"/>
    </source>
</evidence>
<protein>
    <submittedName>
        <fullName evidence="3">Uncharacterized protein</fullName>
    </submittedName>
</protein>
<dbReference type="EMBL" id="MTYJ01000013">
    <property type="protein sequence ID" value="OQV23247.1"/>
    <property type="molecule type" value="Genomic_DNA"/>
</dbReference>
<reference evidence="4" key="1">
    <citation type="submission" date="2017-01" db="EMBL/GenBank/DDBJ databases">
        <title>Comparative genomics of anhydrobiosis in the tardigrade Hypsibius dujardini.</title>
        <authorList>
            <person name="Yoshida Y."/>
            <person name="Koutsovoulos G."/>
            <person name="Laetsch D."/>
            <person name="Stevens L."/>
            <person name="Kumar S."/>
            <person name="Horikawa D."/>
            <person name="Ishino K."/>
            <person name="Komine S."/>
            <person name="Tomita M."/>
            <person name="Blaxter M."/>
            <person name="Arakawa K."/>
        </authorList>
    </citation>
    <scope>NUCLEOTIDE SEQUENCE [LARGE SCALE GENOMIC DNA]</scope>
    <source>
        <strain evidence="4">Z151</strain>
    </source>
</reference>
<keyword evidence="2" id="KW-0732">Signal</keyword>
<gene>
    <name evidence="3" type="ORF">BV898_02976</name>
</gene>
<evidence type="ECO:0000313" key="4">
    <source>
        <dbReference type="Proteomes" id="UP000192578"/>
    </source>
</evidence>
<organism evidence="3 4">
    <name type="scientific">Hypsibius exemplaris</name>
    <name type="common">Freshwater tardigrade</name>
    <dbReference type="NCBI Taxonomy" id="2072580"/>
    <lineage>
        <taxon>Eukaryota</taxon>
        <taxon>Metazoa</taxon>
        <taxon>Ecdysozoa</taxon>
        <taxon>Tardigrada</taxon>
        <taxon>Eutardigrada</taxon>
        <taxon>Parachela</taxon>
        <taxon>Hypsibioidea</taxon>
        <taxon>Hypsibiidae</taxon>
        <taxon>Hypsibius</taxon>
    </lineage>
</organism>
<feature type="region of interest" description="Disordered" evidence="1">
    <location>
        <begin position="39"/>
        <end position="117"/>
    </location>
</feature>
<accession>A0A1W0X6U6</accession>
<feature type="compositionally biased region" description="Gly residues" evidence="1">
    <location>
        <begin position="75"/>
        <end position="95"/>
    </location>
</feature>
<evidence type="ECO:0000256" key="2">
    <source>
        <dbReference type="SAM" id="SignalP"/>
    </source>
</evidence>
<dbReference type="AlphaFoldDB" id="A0A1W0X6U6"/>
<feature type="chain" id="PRO_5012754561" evidence="2">
    <location>
        <begin position="39"/>
        <end position="117"/>
    </location>
</feature>
<proteinExistence type="predicted"/>
<name>A0A1W0X6U6_HYPEX</name>
<sequence length="117" mass="11386">MRLMLHNALTVYGSFQKMNVFVILSILALLVAAVMGQAENDGTTGSDAAGQAKPPRGPGRGPGGRGPHKGHGRGGHGQGGRGPNGGRGNGQGGHAHAGAAVQGDAAAASASDAVSSK</sequence>
<feature type="signal peptide" evidence="2">
    <location>
        <begin position="1"/>
        <end position="38"/>
    </location>
</feature>
<keyword evidence="4" id="KW-1185">Reference proteome</keyword>
<feature type="compositionally biased region" description="Low complexity" evidence="1">
    <location>
        <begin position="96"/>
        <end position="117"/>
    </location>
</feature>